<evidence type="ECO:0000256" key="1">
    <source>
        <dbReference type="SAM" id="MobiDB-lite"/>
    </source>
</evidence>
<gene>
    <name evidence="3" type="ORF">P879_08726</name>
</gene>
<comment type="caution">
    <text evidence="3">The sequence shown here is derived from an EMBL/GenBank/DDBJ whole genome shotgun (WGS) entry which is preliminary data.</text>
</comment>
<feature type="region of interest" description="Disordered" evidence="1">
    <location>
        <begin position="64"/>
        <end position="84"/>
    </location>
</feature>
<proteinExistence type="predicted"/>
<protein>
    <submittedName>
        <fullName evidence="3">Uncharacterized protein</fullName>
    </submittedName>
</protein>
<organism evidence="3 4">
    <name type="scientific">Paragonimus westermani</name>
    <dbReference type="NCBI Taxonomy" id="34504"/>
    <lineage>
        <taxon>Eukaryota</taxon>
        <taxon>Metazoa</taxon>
        <taxon>Spiralia</taxon>
        <taxon>Lophotrochozoa</taxon>
        <taxon>Platyhelminthes</taxon>
        <taxon>Trematoda</taxon>
        <taxon>Digenea</taxon>
        <taxon>Plagiorchiida</taxon>
        <taxon>Troglotremata</taxon>
        <taxon>Troglotrematidae</taxon>
        <taxon>Paragonimus</taxon>
    </lineage>
</organism>
<name>A0A8T0D9D8_9TREM</name>
<dbReference type="EMBL" id="JTDF01008639">
    <property type="protein sequence ID" value="KAF8564459.1"/>
    <property type="molecule type" value="Genomic_DNA"/>
</dbReference>
<keyword evidence="4" id="KW-1185">Reference proteome</keyword>
<evidence type="ECO:0000313" key="3">
    <source>
        <dbReference type="EMBL" id="KAF8564459.1"/>
    </source>
</evidence>
<feature type="signal peptide" evidence="2">
    <location>
        <begin position="1"/>
        <end position="17"/>
    </location>
</feature>
<sequence length="141" mass="15852">MWIPLLGPILCVLTVSSQVVYKDNVIGAPSDDLASYLGYLHGRLNMKPAWTHGGVPRFASWTASPRNVDPDNQNNGIQDSLQRNQPSLLERNKDLVQLVPLIGSSNVESSLVIERRSPVYHWLSRLDPQALEIHREFLERG</sequence>
<dbReference type="Proteomes" id="UP000699462">
    <property type="component" value="Unassembled WGS sequence"/>
</dbReference>
<dbReference type="AlphaFoldDB" id="A0A8T0D9D8"/>
<evidence type="ECO:0000313" key="4">
    <source>
        <dbReference type="Proteomes" id="UP000699462"/>
    </source>
</evidence>
<dbReference type="OrthoDB" id="6242943at2759"/>
<evidence type="ECO:0000256" key="2">
    <source>
        <dbReference type="SAM" id="SignalP"/>
    </source>
</evidence>
<reference evidence="3 4" key="1">
    <citation type="submission" date="2019-07" db="EMBL/GenBank/DDBJ databases">
        <title>Annotation for the trematode Paragonimus westermani.</title>
        <authorList>
            <person name="Choi Y.-J."/>
        </authorList>
    </citation>
    <scope>NUCLEOTIDE SEQUENCE [LARGE SCALE GENOMIC DNA]</scope>
    <source>
        <strain evidence="3">180907_Pwestermani</strain>
    </source>
</reference>
<accession>A0A8T0D9D8</accession>
<feature type="chain" id="PRO_5035912643" evidence="2">
    <location>
        <begin position="18"/>
        <end position="141"/>
    </location>
</feature>
<keyword evidence="2" id="KW-0732">Signal</keyword>